<reference evidence="1 2" key="1">
    <citation type="submission" date="2018-05" db="EMBL/GenBank/DDBJ databases">
        <title>Complete Genome Sequence of the Nonylphenol-Degrading Bacterium Sphingobium amiense DSM 16289T.</title>
        <authorList>
            <person name="Ootsuka M."/>
            <person name="Nishizawa T."/>
            <person name="Ohta H."/>
        </authorList>
    </citation>
    <scope>NUCLEOTIDE SEQUENCE [LARGE SCALE GENOMIC DNA]</scope>
    <source>
        <strain evidence="1 2">DSM 16289</strain>
    </source>
</reference>
<protein>
    <submittedName>
        <fullName evidence="1">Uncharacterized protein</fullName>
    </submittedName>
</protein>
<dbReference type="Proteomes" id="UP000279959">
    <property type="component" value="Chromosome"/>
</dbReference>
<dbReference type="EMBL" id="AP018664">
    <property type="protein sequence ID" value="BBD97083.1"/>
    <property type="molecule type" value="Genomic_DNA"/>
</dbReference>
<dbReference type="AlphaFoldDB" id="A0A494VXG9"/>
<proteinExistence type="predicted"/>
<name>A0A494VXG9_9SPHN</name>
<sequence length="109" mass="11020">MSEMLGGAMGFSERESGAVTASHAIATISSASITATIHPTIRSLFRHGVGGAKALGGPSPKARGGMIGSAGCESAIGSVMLYYSHHTVKHVPRRDSGILTNISSGPNGK</sequence>
<dbReference type="KEGG" id="sami:SAMIE_1005840"/>
<accession>A0A494VXG9</accession>
<evidence type="ECO:0000313" key="2">
    <source>
        <dbReference type="Proteomes" id="UP000279959"/>
    </source>
</evidence>
<evidence type="ECO:0000313" key="1">
    <source>
        <dbReference type="EMBL" id="BBD97083.1"/>
    </source>
</evidence>
<organism evidence="1 2">
    <name type="scientific">Sphingobium amiense</name>
    <dbReference type="NCBI Taxonomy" id="135719"/>
    <lineage>
        <taxon>Bacteria</taxon>
        <taxon>Pseudomonadati</taxon>
        <taxon>Pseudomonadota</taxon>
        <taxon>Alphaproteobacteria</taxon>
        <taxon>Sphingomonadales</taxon>
        <taxon>Sphingomonadaceae</taxon>
        <taxon>Sphingobium</taxon>
    </lineage>
</organism>
<keyword evidence="2" id="KW-1185">Reference proteome</keyword>
<gene>
    <name evidence="1" type="ORF">SAMIE_1005840</name>
</gene>